<keyword evidence="2" id="KW-1185">Reference proteome</keyword>
<name>A0AAV4P0K5_CAEEX</name>
<reference evidence="1 2" key="1">
    <citation type="submission" date="2021-06" db="EMBL/GenBank/DDBJ databases">
        <title>Caerostris extrusa draft genome.</title>
        <authorList>
            <person name="Kono N."/>
            <person name="Arakawa K."/>
        </authorList>
    </citation>
    <scope>NUCLEOTIDE SEQUENCE [LARGE SCALE GENOMIC DNA]</scope>
</reference>
<protein>
    <submittedName>
        <fullName evidence="1">Uncharacterized protein</fullName>
    </submittedName>
</protein>
<proteinExistence type="predicted"/>
<sequence length="88" mass="9916">MSCADRKWKIEAISERVFLGQSSVIGNRSEPYGIGEITFYVPRNEKDIPGHLKQNAECDYFTIESDPKPKLRSDGERIKVAVRSKAAS</sequence>
<comment type="caution">
    <text evidence="1">The sequence shown here is derived from an EMBL/GenBank/DDBJ whole genome shotgun (WGS) entry which is preliminary data.</text>
</comment>
<accession>A0AAV4P0K5</accession>
<dbReference type="EMBL" id="BPLR01021475">
    <property type="protein sequence ID" value="GIX90098.1"/>
    <property type="molecule type" value="Genomic_DNA"/>
</dbReference>
<evidence type="ECO:0000313" key="1">
    <source>
        <dbReference type="EMBL" id="GIX90098.1"/>
    </source>
</evidence>
<gene>
    <name evidence="1" type="ORF">CEXT_504141</name>
</gene>
<organism evidence="1 2">
    <name type="scientific">Caerostris extrusa</name>
    <name type="common">Bark spider</name>
    <name type="synonym">Caerostris bankana</name>
    <dbReference type="NCBI Taxonomy" id="172846"/>
    <lineage>
        <taxon>Eukaryota</taxon>
        <taxon>Metazoa</taxon>
        <taxon>Ecdysozoa</taxon>
        <taxon>Arthropoda</taxon>
        <taxon>Chelicerata</taxon>
        <taxon>Arachnida</taxon>
        <taxon>Araneae</taxon>
        <taxon>Araneomorphae</taxon>
        <taxon>Entelegynae</taxon>
        <taxon>Araneoidea</taxon>
        <taxon>Araneidae</taxon>
        <taxon>Caerostris</taxon>
    </lineage>
</organism>
<dbReference type="AlphaFoldDB" id="A0AAV4P0K5"/>
<dbReference type="Proteomes" id="UP001054945">
    <property type="component" value="Unassembled WGS sequence"/>
</dbReference>
<evidence type="ECO:0000313" key="2">
    <source>
        <dbReference type="Proteomes" id="UP001054945"/>
    </source>
</evidence>